<reference evidence="2" key="1">
    <citation type="submission" date="2021-01" db="EMBL/GenBank/DDBJ databases">
        <authorList>
            <person name="Corre E."/>
            <person name="Pelletier E."/>
            <person name="Niang G."/>
            <person name="Scheremetjew M."/>
            <person name="Finn R."/>
            <person name="Kale V."/>
            <person name="Holt S."/>
            <person name="Cochrane G."/>
            <person name="Meng A."/>
            <person name="Brown T."/>
            <person name="Cohen L."/>
        </authorList>
    </citation>
    <scope>NUCLEOTIDE SEQUENCE</scope>
    <source>
        <strain evidence="2">Pop2</strain>
    </source>
</reference>
<dbReference type="PANTHER" id="PTHR38016:SF1">
    <property type="entry name" value="LIMITING CO2-INDUCIBLE PROTEIN B_C BETA CARBONYIC ANHYDRASE DOMAIN-CONTAINING PROTEIN"/>
    <property type="match status" value="1"/>
</dbReference>
<evidence type="ECO:0000313" key="2">
    <source>
        <dbReference type="EMBL" id="CAD9338618.1"/>
    </source>
</evidence>
<dbReference type="InterPro" id="IPR040703">
    <property type="entry name" value="LCIB/C_CA"/>
</dbReference>
<dbReference type="EMBL" id="HBGN01024024">
    <property type="protein sequence ID" value="CAD9338618.1"/>
    <property type="molecule type" value="Transcribed_RNA"/>
</dbReference>
<evidence type="ECO:0000259" key="1">
    <source>
        <dbReference type="Pfam" id="PF18599"/>
    </source>
</evidence>
<gene>
    <name evidence="2" type="ORF">DBRI1063_LOCUS15363</name>
</gene>
<dbReference type="AlphaFoldDB" id="A0A7S1ZHI3"/>
<sequence>MLLQSAIRNLSRKQTSISSTLLQFSTVTNKSVTVTKNEHFTIFPKRHVTLPLANHFSSSPPTNRSFSTESSSKPYENATNAFPGALTNAELLTKLTTTLTNAGYDTTKTLVATSLCCDEVNRPLETDLSNAFTHNFNMGGLAGFPFGGATSFGAMAAHIPDGGSCLVVYGPHVGVDSTGAVGTVERRGKDHGGSCCGSAVAASGYVSSVYNGTTTESAAPGSDPLDAQQYYVGQMLLPFAEKLEAAAAGNEKMTALPKYLYEAQSEFIQRILKASGKAVGEDGKIAVLGGIQVNTPPGYTDYYQPLCFNLYDCHGELIEELW</sequence>
<organism evidence="2">
    <name type="scientific">Ditylum brightwellii</name>
    <dbReference type="NCBI Taxonomy" id="49249"/>
    <lineage>
        <taxon>Eukaryota</taxon>
        <taxon>Sar</taxon>
        <taxon>Stramenopiles</taxon>
        <taxon>Ochrophyta</taxon>
        <taxon>Bacillariophyta</taxon>
        <taxon>Mediophyceae</taxon>
        <taxon>Lithodesmiophycidae</taxon>
        <taxon>Lithodesmiales</taxon>
        <taxon>Lithodesmiaceae</taxon>
        <taxon>Ditylum</taxon>
    </lineage>
</organism>
<dbReference type="Pfam" id="PF18599">
    <property type="entry name" value="LCIB_C_CA"/>
    <property type="match status" value="1"/>
</dbReference>
<feature type="domain" description="Limiting CO2-inducible protein B/C beta carbonyic anhydrase" evidence="1">
    <location>
        <begin position="85"/>
        <end position="311"/>
    </location>
</feature>
<proteinExistence type="predicted"/>
<name>A0A7S1ZHI3_9STRA</name>
<protein>
    <recommendedName>
        <fullName evidence="1">Limiting CO2-inducible protein B/C beta carbonyic anhydrase domain-containing protein</fullName>
    </recommendedName>
</protein>
<dbReference type="PANTHER" id="PTHR38016">
    <property type="entry name" value="UNNAMED PRODUCT"/>
    <property type="match status" value="1"/>
</dbReference>
<accession>A0A7S1ZHI3</accession>